<accession>A0A9Q8UUN8</accession>
<dbReference type="Gene3D" id="3.30.40.10">
    <property type="entry name" value="Zinc/RING finger domain, C3HC4 (zinc finger)"/>
    <property type="match status" value="1"/>
</dbReference>
<dbReference type="AlphaFoldDB" id="A0A9Q8UUN8"/>
<evidence type="ECO:0000313" key="8">
    <source>
        <dbReference type="Proteomes" id="UP000756132"/>
    </source>
</evidence>
<reference evidence="7" key="1">
    <citation type="submission" date="2021-12" db="EMBL/GenBank/DDBJ databases">
        <authorList>
            <person name="Zaccaron A."/>
            <person name="Stergiopoulos I."/>
        </authorList>
    </citation>
    <scope>NUCLEOTIDE SEQUENCE</scope>
    <source>
        <strain evidence="7">Race5_Kim</strain>
    </source>
</reference>
<feature type="compositionally biased region" description="Acidic residues" evidence="5">
    <location>
        <begin position="405"/>
        <end position="420"/>
    </location>
</feature>
<name>A0A9Q8UUN8_PASFU</name>
<evidence type="ECO:0000256" key="1">
    <source>
        <dbReference type="ARBA" id="ARBA00022723"/>
    </source>
</evidence>
<proteinExistence type="predicted"/>
<reference evidence="7" key="2">
    <citation type="journal article" date="2022" name="Microb. Genom.">
        <title>A chromosome-scale genome assembly of the tomato pathogen Cladosporium fulvum reveals a compartmentalized genome architecture and the presence of a dispensable chromosome.</title>
        <authorList>
            <person name="Zaccaron A.Z."/>
            <person name="Chen L.H."/>
            <person name="Samaras A."/>
            <person name="Stergiopoulos I."/>
        </authorList>
    </citation>
    <scope>NUCLEOTIDE SEQUENCE</scope>
    <source>
        <strain evidence="7">Race5_Kim</strain>
    </source>
</reference>
<dbReference type="PANTHER" id="PTHR15898:SF13">
    <property type="entry name" value="BIFUNCTIONAL APOPTOSIS REGULATOR"/>
    <property type="match status" value="1"/>
</dbReference>
<dbReference type="GO" id="GO:0005634">
    <property type="term" value="C:nucleus"/>
    <property type="evidence" value="ECO:0007669"/>
    <property type="project" value="TreeGrafter"/>
</dbReference>
<sequence>MPGDGSYQTAEGSSRKRVKTSRDAGRPAGLSKSPETVGLVTPAKPEPSVPMIAPKTEDESPTKDICHHEQSLRSLHGDLDEMRQLITCKICQRFLYEPYALTCGHTFCYSCLSQWMGQNKSKTCPDCRTVIKDEPAPSYLIRELVLIFVGRSALLPDGETSEEHNQLAKEEADIVAKDRANTHVETGGLFKGSFKKGTRRAPVEAIRDHGDNVYRCPECTHEVEDGRCSGCGIRVRTEEDDLAWSSDEESVDSDDLELDHELEAEDYDDDTELGLIDAHADVWDPYQPGHPPWQHREWAAPSSDVDLSQDEHEEFMDGFIDDEPINAYRSSDDEQVGHSEAPEVNNNAPQRRRRIEEVSESEEEEEEEEQPVQPRLSRRVPVRVPRRITSEDPSSAAASMVSDPSDSEDESDEEDDEDDEPIRTAQRSRGRRVPARTRRVMTIRSDDDEDDSDAGTNATTQSEAGGFSPIQPAPARQQQEHINYYDDSDVESGADDEVTEHDEPEHIDYQNRDEFGQIYSQYNAGYGEDESDGDESDDQSTATGY</sequence>
<protein>
    <recommendedName>
        <fullName evidence="6">RING-type domain-containing protein</fullName>
    </recommendedName>
</protein>
<evidence type="ECO:0000256" key="2">
    <source>
        <dbReference type="ARBA" id="ARBA00022771"/>
    </source>
</evidence>
<keyword evidence="1" id="KW-0479">Metal-binding</keyword>
<evidence type="ECO:0000313" key="7">
    <source>
        <dbReference type="EMBL" id="UJO22992.1"/>
    </source>
</evidence>
<feature type="compositionally biased region" description="Polar residues" evidence="5">
    <location>
        <begin position="454"/>
        <end position="463"/>
    </location>
</feature>
<feature type="compositionally biased region" description="Acidic residues" evidence="5">
    <location>
        <begin position="486"/>
        <end position="500"/>
    </location>
</feature>
<feature type="compositionally biased region" description="Polar residues" evidence="5">
    <location>
        <begin position="1"/>
        <end position="12"/>
    </location>
</feature>
<feature type="region of interest" description="Disordered" evidence="5">
    <location>
        <begin position="323"/>
        <end position="545"/>
    </location>
</feature>
<evidence type="ECO:0000256" key="5">
    <source>
        <dbReference type="SAM" id="MobiDB-lite"/>
    </source>
</evidence>
<dbReference type="GO" id="GO:0061630">
    <property type="term" value="F:ubiquitin protein ligase activity"/>
    <property type="evidence" value="ECO:0007669"/>
    <property type="project" value="TreeGrafter"/>
</dbReference>
<feature type="compositionally biased region" description="Acidic residues" evidence="5">
    <location>
        <begin position="527"/>
        <end position="538"/>
    </location>
</feature>
<evidence type="ECO:0000256" key="3">
    <source>
        <dbReference type="ARBA" id="ARBA00022833"/>
    </source>
</evidence>
<keyword evidence="3" id="KW-0862">Zinc</keyword>
<organism evidence="7 8">
    <name type="scientific">Passalora fulva</name>
    <name type="common">Tomato leaf mold</name>
    <name type="synonym">Cladosporium fulvum</name>
    <dbReference type="NCBI Taxonomy" id="5499"/>
    <lineage>
        <taxon>Eukaryota</taxon>
        <taxon>Fungi</taxon>
        <taxon>Dikarya</taxon>
        <taxon>Ascomycota</taxon>
        <taxon>Pezizomycotina</taxon>
        <taxon>Dothideomycetes</taxon>
        <taxon>Dothideomycetidae</taxon>
        <taxon>Mycosphaerellales</taxon>
        <taxon>Mycosphaerellaceae</taxon>
        <taxon>Fulvia</taxon>
    </lineage>
</organism>
<dbReference type="EMBL" id="CP090172">
    <property type="protein sequence ID" value="UJO22992.1"/>
    <property type="molecule type" value="Genomic_DNA"/>
</dbReference>
<keyword evidence="2 4" id="KW-0863">Zinc-finger</keyword>
<feature type="compositionally biased region" description="Basic residues" evidence="5">
    <location>
        <begin position="426"/>
        <end position="441"/>
    </location>
</feature>
<dbReference type="InterPro" id="IPR013083">
    <property type="entry name" value="Znf_RING/FYVE/PHD"/>
</dbReference>
<dbReference type="PROSITE" id="PS00518">
    <property type="entry name" value="ZF_RING_1"/>
    <property type="match status" value="1"/>
</dbReference>
<dbReference type="Proteomes" id="UP000756132">
    <property type="component" value="Chromosome 10"/>
</dbReference>
<dbReference type="KEGG" id="ffu:CLAFUR5_12218"/>
<feature type="domain" description="RING-type" evidence="6">
    <location>
        <begin position="88"/>
        <end position="128"/>
    </location>
</feature>
<feature type="compositionally biased region" description="Basic residues" evidence="5">
    <location>
        <begin position="376"/>
        <end position="386"/>
    </location>
</feature>
<feature type="compositionally biased region" description="Basic and acidic residues" evidence="5">
    <location>
        <begin position="330"/>
        <end position="341"/>
    </location>
</feature>
<dbReference type="Pfam" id="PF13923">
    <property type="entry name" value="zf-C3HC4_2"/>
    <property type="match status" value="1"/>
</dbReference>
<dbReference type="GO" id="GO:0043161">
    <property type="term" value="P:proteasome-mediated ubiquitin-dependent protein catabolic process"/>
    <property type="evidence" value="ECO:0007669"/>
    <property type="project" value="TreeGrafter"/>
</dbReference>
<dbReference type="CDD" id="cd16568">
    <property type="entry name" value="RING-HC_ScPSH1-like"/>
    <property type="match status" value="1"/>
</dbReference>
<dbReference type="SUPFAM" id="SSF57850">
    <property type="entry name" value="RING/U-box"/>
    <property type="match status" value="1"/>
</dbReference>
<dbReference type="OrthoDB" id="6105938at2759"/>
<dbReference type="InterPro" id="IPR017907">
    <property type="entry name" value="Znf_RING_CS"/>
</dbReference>
<dbReference type="GO" id="GO:0008270">
    <property type="term" value="F:zinc ion binding"/>
    <property type="evidence" value="ECO:0007669"/>
    <property type="project" value="UniProtKB-KW"/>
</dbReference>
<feature type="compositionally biased region" description="Basic and acidic residues" evidence="5">
    <location>
        <begin position="501"/>
        <end position="515"/>
    </location>
</feature>
<feature type="region of interest" description="Disordered" evidence="5">
    <location>
        <begin position="1"/>
        <end position="63"/>
    </location>
</feature>
<dbReference type="InterPro" id="IPR001841">
    <property type="entry name" value="Znf_RING"/>
</dbReference>
<keyword evidence="8" id="KW-1185">Reference proteome</keyword>
<dbReference type="PANTHER" id="PTHR15898">
    <property type="entry name" value="BIFUNCTIONAL APOPTOSIS REGULATOR"/>
    <property type="match status" value="1"/>
</dbReference>
<dbReference type="SMART" id="SM00184">
    <property type="entry name" value="RING"/>
    <property type="match status" value="1"/>
</dbReference>
<feature type="compositionally biased region" description="Acidic residues" evidence="5">
    <location>
        <begin position="358"/>
        <end position="370"/>
    </location>
</feature>
<evidence type="ECO:0000256" key="4">
    <source>
        <dbReference type="PROSITE-ProRule" id="PRU00175"/>
    </source>
</evidence>
<dbReference type="GeneID" id="71992096"/>
<feature type="region of interest" description="Disordered" evidence="5">
    <location>
        <begin position="286"/>
        <end position="305"/>
    </location>
</feature>
<dbReference type="RefSeq" id="XP_047767358.1">
    <property type="nucleotide sequence ID" value="XM_047911366.1"/>
</dbReference>
<evidence type="ECO:0000259" key="6">
    <source>
        <dbReference type="PROSITE" id="PS50089"/>
    </source>
</evidence>
<dbReference type="PROSITE" id="PS50089">
    <property type="entry name" value="ZF_RING_2"/>
    <property type="match status" value="1"/>
</dbReference>
<gene>
    <name evidence="7" type="ORF">CLAFUR5_12218</name>
</gene>